<feature type="transmembrane region" description="Helical" evidence="1">
    <location>
        <begin position="126"/>
        <end position="142"/>
    </location>
</feature>
<keyword evidence="2" id="KW-0503">Monooxygenase</keyword>
<feature type="transmembrane region" description="Helical" evidence="1">
    <location>
        <begin position="163"/>
        <end position="185"/>
    </location>
</feature>
<dbReference type="Proteomes" id="UP000050827">
    <property type="component" value="Unassembled WGS sequence"/>
</dbReference>
<comment type="function">
    <text evidence="1">Catalyzes the cleavage of beta-carotene at its central double bond (15,15') to yield two molecules of all-trans-retinal.</text>
</comment>
<comment type="caution">
    <text evidence="1">Lacks conserved residue(s) required for the propagation of feature annotation.</text>
</comment>
<comment type="similarity">
    <text evidence="1">Belongs to the Brp/Blh beta-carotene diooxygenase family.</text>
</comment>
<keyword evidence="1" id="KW-1003">Cell membrane</keyword>
<accession>A0A0Q1C211</accession>
<dbReference type="GO" id="GO:0004497">
    <property type="term" value="F:monooxygenase activity"/>
    <property type="evidence" value="ECO:0007669"/>
    <property type="project" value="UniProtKB-KW"/>
</dbReference>
<evidence type="ECO:0000313" key="3">
    <source>
        <dbReference type="Proteomes" id="UP000050827"/>
    </source>
</evidence>
<dbReference type="EC" id="1.13.11.63" evidence="1"/>
<reference evidence="2 3" key="1">
    <citation type="submission" date="2015-04" db="EMBL/GenBank/DDBJ databases">
        <title>Complete genome of flavobacterium.</title>
        <authorList>
            <person name="Kwon Y.M."/>
            <person name="Kim S.-J."/>
        </authorList>
    </citation>
    <scope>NUCLEOTIDE SEQUENCE [LARGE SCALE GENOMIC DNA]</scope>
    <source>
        <strain evidence="2 3">DK169</strain>
    </source>
</reference>
<dbReference type="Pfam" id="PF15461">
    <property type="entry name" value="BCD"/>
    <property type="match status" value="1"/>
</dbReference>
<evidence type="ECO:0000256" key="1">
    <source>
        <dbReference type="HAMAP-Rule" id="MF_02093"/>
    </source>
</evidence>
<feature type="transmembrane region" description="Helical" evidence="1">
    <location>
        <begin position="75"/>
        <end position="106"/>
    </location>
</feature>
<dbReference type="PATRIC" id="fig|1547436.3.peg.3353"/>
<feature type="transmembrane region" description="Helical" evidence="1">
    <location>
        <begin position="275"/>
        <end position="294"/>
    </location>
</feature>
<feature type="transmembrane region" description="Helical" evidence="1">
    <location>
        <begin position="252"/>
        <end position="269"/>
    </location>
</feature>
<name>A0A0Q1C211_9FLAO</name>
<keyword evidence="1" id="KW-1133">Transmembrane helix</keyword>
<gene>
    <name evidence="2" type="ORF">AAY42_16275</name>
</gene>
<dbReference type="GO" id="GO:0005886">
    <property type="term" value="C:plasma membrane"/>
    <property type="evidence" value="ECO:0007669"/>
    <property type="project" value="UniProtKB-SubCell"/>
</dbReference>
<comment type="caution">
    <text evidence="2">The sequence shown here is derived from an EMBL/GenBank/DDBJ whole genome shotgun (WGS) entry which is preliminary data.</text>
</comment>
<dbReference type="InterPro" id="IPR022270">
    <property type="entry name" value="Blh_diox"/>
</dbReference>
<dbReference type="GO" id="GO:0003834">
    <property type="term" value="F:beta-carotene 15,15'-dioxygenase activity"/>
    <property type="evidence" value="ECO:0007669"/>
    <property type="project" value="UniProtKB-EC"/>
</dbReference>
<keyword evidence="1" id="KW-0408">Iron</keyword>
<organism evidence="2 3">
    <name type="scientific">Flagellimonas eckloniae</name>
    <dbReference type="NCBI Taxonomy" id="346185"/>
    <lineage>
        <taxon>Bacteria</taxon>
        <taxon>Pseudomonadati</taxon>
        <taxon>Bacteroidota</taxon>
        <taxon>Flavobacteriia</taxon>
        <taxon>Flavobacteriales</taxon>
        <taxon>Flavobacteriaceae</taxon>
        <taxon>Flagellimonas</taxon>
    </lineage>
</organism>
<dbReference type="GO" id="GO:0005506">
    <property type="term" value="F:iron ion binding"/>
    <property type="evidence" value="ECO:0007669"/>
    <property type="project" value="UniProtKB-UniRule"/>
</dbReference>
<dbReference type="STRING" id="346185.AAY42_16275"/>
<comment type="catalytic activity">
    <reaction evidence="1">
        <text>all-trans-beta-carotene + O2 = 2 all-trans-retinal</text>
        <dbReference type="Rhea" id="RHEA:32887"/>
        <dbReference type="ChEBI" id="CHEBI:15379"/>
        <dbReference type="ChEBI" id="CHEBI:17579"/>
        <dbReference type="ChEBI" id="CHEBI:17898"/>
        <dbReference type="EC" id="1.13.11.63"/>
    </reaction>
</comment>
<keyword evidence="1" id="KW-0479">Metal-binding</keyword>
<feature type="transmembrane region" description="Helical" evidence="1">
    <location>
        <begin position="37"/>
        <end position="55"/>
    </location>
</feature>
<dbReference type="OrthoDB" id="945227at2"/>
<feature type="transmembrane region" description="Helical" evidence="1">
    <location>
        <begin position="197"/>
        <end position="222"/>
    </location>
</feature>
<dbReference type="AlphaFoldDB" id="A0A0Q1C211"/>
<evidence type="ECO:0000313" key="2">
    <source>
        <dbReference type="EMBL" id="KQC31273.1"/>
    </source>
</evidence>
<proteinExistence type="inferred from homology"/>
<feature type="transmembrane region" description="Helical" evidence="1">
    <location>
        <begin position="12"/>
        <end position="31"/>
    </location>
</feature>
<dbReference type="NCBIfam" id="TIGR03753">
    <property type="entry name" value="blh_monoox"/>
    <property type="match status" value="1"/>
</dbReference>
<keyword evidence="1" id="KW-0812">Transmembrane</keyword>
<dbReference type="HAMAP" id="MF_02093">
    <property type="entry name" value="Beta_carotene_diox"/>
    <property type="match status" value="1"/>
</dbReference>
<sequence>MIKQKDLNFVKLRNVMIVMTIFALWFSVFFSEQIEGYISYALIFSFGILHGSNDIQLIHINAMRSAGKVSRKKVFLLYVSTVLAILLTFSFFPRVAFIFFIIISGFHFGEQHWNKYLIKKTVWNKLLYTLYGLFILFMIFYIKYEQASQVINDISGFQFQEDVYLTITSVIGIALIIQLSFYLYFDFLKVSILEELFFLGIFFIIFKTASLLWGFCVYFIVWHSIPSLVDQMNYLYGISNKWTLLQYLKSSWKYWLISLIGLFGLYFLLKEDNQFFASIMLYFLAAITFPHVIVMSRLEK</sequence>
<keyword evidence="3" id="KW-1185">Reference proteome</keyword>
<comment type="cofactor">
    <cofactor evidence="1">
        <name>Fe(2+)</name>
        <dbReference type="ChEBI" id="CHEBI:29033"/>
    </cofactor>
</comment>
<protein>
    <recommendedName>
        <fullName evidence="1">Probable beta-carotene 15,15'-dioxygenase</fullName>
        <ecNumber evidence="1">1.13.11.63</ecNumber>
    </recommendedName>
</protein>
<dbReference type="RefSeq" id="WP_055397115.1">
    <property type="nucleotide sequence ID" value="NZ_LCTZ01000002.1"/>
</dbReference>
<keyword evidence="1" id="KW-0560">Oxidoreductase</keyword>
<dbReference type="EMBL" id="LCTZ01000002">
    <property type="protein sequence ID" value="KQC31273.1"/>
    <property type="molecule type" value="Genomic_DNA"/>
</dbReference>
<dbReference type="GO" id="GO:0016121">
    <property type="term" value="P:carotene catabolic process"/>
    <property type="evidence" value="ECO:0007669"/>
    <property type="project" value="UniProtKB-UniRule"/>
</dbReference>
<comment type="subcellular location">
    <subcellularLocation>
        <location evidence="1">Cell membrane</location>
        <topology evidence="1">Multi-pass membrane protein</topology>
    </subcellularLocation>
</comment>
<keyword evidence="1" id="KW-0223">Dioxygenase</keyword>
<dbReference type="GO" id="GO:0010436">
    <property type="term" value="F:carotenoid dioxygenase activity"/>
    <property type="evidence" value="ECO:0007669"/>
    <property type="project" value="UniProtKB-UniRule"/>
</dbReference>
<keyword evidence="1" id="KW-0472">Membrane</keyword>